<evidence type="ECO:0000313" key="1">
    <source>
        <dbReference type="EMBL" id="CAF1353923.1"/>
    </source>
</evidence>
<comment type="caution">
    <text evidence="1">The sequence shown here is derived from an EMBL/GenBank/DDBJ whole genome shotgun (WGS) entry which is preliminary data.</text>
</comment>
<dbReference type="Gene3D" id="1.10.1170.10">
    <property type="entry name" value="Inhibitor Of Apoptosis Protein (2mihbC-IAP-1), Chain A"/>
    <property type="match status" value="1"/>
</dbReference>
<dbReference type="PROSITE" id="PS50143">
    <property type="entry name" value="BIR_REPEAT_2"/>
    <property type="match status" value="1"/>
</dbReference>
<dbReference type="Proteomes" id="UP000663881">
    <property type="component" value="Unassembled WGS sequence"/>
</dbReference>
<dbReference type="OrthoDB" id="774873at2759"/>
<dbReference type="GO" id="GO:0005634">
    <property type="term" value="C:nucleus"/>
    <property type="evidence" value="ECO:0007669"/>
    <property type="project" value="TreeGrafter"/>
</dbReference>
<accession>A0A815HL41</accession>
<sequence length="200" mass="23553">MQNKVLLVHSFSPRTQLSYHPLIYQLQIIKKNRENVDTLKKIRRHTFCHWHHAQGITAAQTISASFFYCNVGDRVICLYCNLICQQWTLNINDLEEVHFTSVPQYSYIRSMLKRHQTNTILIINENYANNSNGQLQISNNLRFNKIVHTSAYHRNYTEISKRQESLPSVDDFVRVRFSYIGTKTILTCFYCDGSLQNWLS</sequence>
<dbReference type="EMBL" id="CAJOAY010004593">
    <property type="protein sequence ID" value="CAF4075869.1"/>
    <property type="molecule type" value="Genomic_DNA"/>
</dbReference>
<dbReference type="InterPro" id="IPR001370">
    <property type="entry name" value="BIR_rpt"/>
</dbReference>
<dbReference type="Proteomes" id="UP000663891">
    <property type="component" value="Unassembled WGS sequence"/>
</dbReference>
<gene>
    <name evidence="2" type="ORF">OKA104_LOCUS34261</name>
    <name evidence="1" type="ORF">VCS650_LOCUS33925</name>
</gene>
<dbReference type="AlphaFoldDB" id="A0A815HL41"/>
<dbReference type="SUPFAM" id="SSF57924">
    <property type="entry name" value="Inhibitor of apoptosis (IAP) repeat"/>
    <property type="match status" value="2"/>
</dbReference>
<name>A0A815HL41_9BILA</name>
<proteinExistence type="predicted"/>
<protein>
    <submittedName>
        <fullName evidence="1">Uncharacterized protein</fullName>
    </submittedName>
</protein>
<dbReference type="PANTHER" id="PTHR10044:SF139">
    <property type="entry name" value="DEATH-ASSOCIATED INHIBITOR OF APOPTOSIS 2"/>
    <property type="match status" value="1"/>
</dbReference>
<reference evidence="1" key="1">
    <citation type="submission" date="2021-02" db="EMBL/GenBank/DDBJ databases">
        <authorList>
            <person name="Nowell W R."/>
        </authorList>
    </citation>
    <scope>NUCLEOTIDE SEQUENCE</scope>
</reference>
<dbReference type="Pfam" id="PF00653">
    <property type="entry name" value="BIR"/>
    <property type="match status" value="1"/>
</dbReference>
<evidence type="ECO:0000313" key="2">
    <source>
        <dbReference type="EMBL" id="CAF4075869.1"/>
    </source>
</evidence>
<dbReference type="GO" id="GO:0051726">
    <property type="term" value="P:regulation of cell cycle"/>
    <property type="evidence" value="ECO:0007669"/>
    <property type="project" value="TreeGrafter"/>
</dbReference>
<dbReference type="EMBL" id="CAJNON010000685">
    <property type="protein sequence ID" value="CAF1353923.1"/>
    <property type="molecule type" value="Genomic_DNA"/>
</dbReference>
<organism evidence="1 3">
    <name type="scientific">Adineta steineri</name>
    <dbReference type="NCBI Taxonomy" id="433720"/>
    <lineage>
        <taxon>Eukaryota</taxon>
        <taxon>Metazoa</taxon>
        <taxon>Spiralia</taxon>
        <taxon>Gnathifera</taxon>
        <taxon>Rotifera</taxon>
        <taxon>Eurotatoria</taxon>
        <taxon>Bdelloidea</taxon>
        <taxon>Adinetida</taxon>
        <taxon>Adinetidae</taxon>
        <taxon>Adineta</taxon>
    </lineage>
</organism>
<dbReference type="InterPro" id="IPR050784">
    <property type="entry name" value="IAP"/>
</dbReference>
<evidence type="ECO:0000313" key="3">
    <source>
        <dbReference type="Proteomes" id="UP000663891"/>
    </source>
</evidence>
<dbReference type="PANTHER" id="PTHR10044">
    <property type="entry name" value="INHIBITOR OF APOPTOSIS"/>
    <property type="match status" value="1"/>
</dbReference>
<dbReference type="GO" id="GO:0005737">
    <property type="term" value="C:cytoplasm"/>
    <property type="evidence" value="ECO:0007669"/>
    <property type="project" value="TreeGrafter"/>
</dbReference>